<evidence type="ECO:0000259" key="4">
    <source>
        <dbReference type="PROSITE" id="PS00662"/>
    </source>
</evidence>
<dbReference type="Proteomes" id="UP000287502">
    <property type="component" value="Chromosome"/>
</dbReference>
<dbReference type="Gene3D" id="3.30.450.90">
    <property type="match status" value="1"/>
</dbReference>
<keyword evidence="2" id="KW-0547">Nucleotide-binding</keyword>
<dbReference type="AlphaFoldDB" id="A0A410K1J4"/>
<keyword evidence="6" id="KW-1185">Reference proteome</keyword>
<dbReference type="GO" id="GO:0005524">
    <property type="term" value="F:ATP binding"/>
    <property type="evidence" value="ECO:0007669"/>
    <property type="project" value="UniProtKB-KW"/>
</dbReference>
<dbReference type="InterPro" id="IPR027417">
    <property type="entry name" value="P-loop_NTPase"/>
</dbReference>
<proteinExistence type="inferred from homology"/>
<dbReference type="FunFam" id="3.30.450.90:FF:000001">
    <property type="entry name" value="Type II secretion system ATPase GspE"/>
    <property type="match status" value="1"/>
</dbReference>
<keyword evidence="3" id="KW-0067">ATP-binding</keyword>
<dbReference type="Pfam" id="PF00437">
    <property type="entry name" value="T2SSE"/>
    <property type="match status" value="1"/>
</dbReference>
<gene>
    <name evidence="5" type="ORF">EP073_12750</name>
</gene>
<dbReference type="EMBL" id="CP035108">
    <property type="protein sequence ID" value="QAR34241.1"/>
    <property type="molecule type" value="Genomic_DNA"/>
</dbReference>
<organism evidence="5 6">
    <name type="scientific">Geovibrio thiophilus</name>
    <dbReference type="NCBI Taxonomy" id="139438"/>
    <lineage>
        <taxon>Bacteria</taxon>
        <taxon>Pseudomonadati</taxon>
        <taxon>Deferribacterota</taxon>
        <taxon>Deferribacteres</taxon>
        <taxon>Deferribacterales</taxon>
        <taxon>Geovibrionaceae</taxon>
        <taxon>Geovibrio</taxon>
    </lineage>
</organism>
<dbReference type="InterPro" id="IPR001482">
    <property type="entry name" value="T2SS/T4SS_dom"/>
</dbReference>
<dbReference type="PANTHER" id="PTHR30258">
    <property type="entry name" value="TYPE II SECRETION SYSTEM PROTEIN GSPE-RELATED"/>
    <property type="match status" value="1"/>
</dbReference>
<dbReference type="GO" id="GO:0005886">
    <property type="term" value="C:plasma membrane"/>
    <property type="evidence" value="ECO:0007669"/>
    <property type="project" value="TreeGrafter"/>
</dbReference>
<dbReference type="PROSITE" id="PS00662">
    <property type="entry name" value="T2SP_E"/>
    <property type="match status" value="1"/>
</dbReference>
<dbReference type="SUPFAM" id="SSF52540">
    <property type="entry name" value="P-loop containing nucleoside triphosphate hydrolases"/>
    <property type="match status" value="1"/>
</dbReference>
<dbReference type="FunFam" id="3.40.50.300:FF:000398">
    <property type="entry name" value="Type IV pilus assembly ATPase PilB"/>
    <property type="match status" value="1"/>
</dbReference>
<dbReference type="CDD" id="cd01129">
    <property type="entry name" value="PulE-GspE-like"/>
    <property type="match status" value="1"/>
</dbReference>
<dbReference type="OrthoDB" id="9805147at2"/>
<dbReference type="RefSeq" id="WP_128467546.1">
    <property type="nucleotide sequence ID" value="NZ_CP035108.1"/>
</dbReference>
<protein>
    <submittedName>
        <fullName evidence="5">Type II/IV secretion system protein</fullName>
    </submittedName>
</protein>
<sequence>MTAYEKVLEHYLKFPDRSDFVPVAGGEDEVSVLYSGSIGLAKARFLAFHIGVNAHLVSSEKEKIFEILETLGGDVSGDEYGSSEEVFEDGEGNILSASYDDAPIIKLVNQLMIQAVKNGASDIHFEGKDNAFAVRFRVDGKLSTIRQFPKKMQDSVIARIKVISSLDVAETRKPQDGRINMKIGNRTIDVRVSTVPSVTGEKAVLRILERSKNMATLEKVGMNGHNLDIYRAALKRPNGIILVTGPTGSGKTTTLYASLLELISDDTNIVTIEDPVEYQMEKITQVQVNPAVNITFANAIRSFLRQDPDIILVGEIRDEETAQAAVQASLTGHLVLSTLHTNDAPTAVARLVDMNVEPFLISSSLLCTMGQRLVRKICPHCKTEVQSDDYVKNYFAAEGFTLPKHYMGKGCDQCFNTGYKGRTGIFEIMTINDPLRKMINDRASSTELMKEAKKHGYQRMFDYGYDLVKEGTTTPWELIAVTRID</sequence>
<feature type="domain" description="Bacterial type II secretion system protein E" evidence="4">
    <location>
        <begin position="304"/>
        <end position="318"/>
    </location>
</feature>
<dbReference type="Gene3D" id="3.40.50.300">
    <property type="entry name" value="P-loop containing nucleotide triphosphate hydrolases"/>
    <property type="match status" value="1"/>
</dbReference>
<reference evidence="5 6" key="1">
    <citation type="submission" date="2019-01" db="EMBL/GenBank/DDBJ databases">
        <title>Geovibrio thiophilus DSM 11263, complete genome.</title>
        <authorList>
            <person name="Spring S."/>
            <person name="Bunk B."/>
            <person name="Sproer C."/>
        </authorList>
    </citation>
    <scope>NUCLEOTIDE SEQUENCE [LARGE SCALE GENOMIC DNA]</scope>
    <source>
        <strain evidence="5 6">DSM 11263</strain>
    </source>
</reference>
<evidence type="ECO:0000256" key="2">
    <source>
        <dbReference type="ARBA" id="ARBA00022741"/>
    </source>
</evidence>
<evidence type="ECO:0000256" key="1">
    <source>
        <dbReference type="ARBA" id="ARBA00006611"/>
    </source>
</evidence>
<comment type="similarity">
    <text evidence="1">Belongs to the GSP E family.</text>
</comment>
<dbReference type="GO" id="GO:0016887">
    <property type="term" value="F:ATP hydrolysis activity"/>
    <property type="evidence" value="ECO:0007669"/>
    <property type="project" value="TreeGrafter"/>
</dbReference>
<evidence type="ECO:0000256" key="3">
    <source>
        <dbReference type="ARBA" id="ARBA00022840"/>
    </source>
</evidence>
<evidence type="ECO:0000313" key="5">
    <source>
        <dbReference type="EMBL" id="QAR34241.1"/>
    </source>
</evidence>
<dbReference type="KEGG" id="gtl:EP073_12750"/>
<name>A0A410K1J4_9BACT</name>
<evidence type="ECO:0000313" key="6">
    <source>
        <dbReference type="Proteomes" id="UP000287502"/>
    </source>
</evidence>
<dbReference type="PANTHER" id="PTHR30258:SF2">
    <property type="entry name" value="COMG OPERON PROTEIN 1"/>
    <property type="match status" value="1"/>
</dbReference>
<accession>A0A410K1J4</accession>